<organism evidence="2 3">
    <name type="scientific">Penaeus vannamei</name>
    <name type="common">Whiteleg shrimp</name>
    <name type="synonym">Litopenaeus vannamei</name>
    <dbReference type="NCBI Taxonomy" id="6689"/>
    <lineage>
        <taxon>Eukaryota</taxon>
        <taxon>Metazoa</taxon>
        <taxon>Ecdysozoa</taxon>
        <taxon>Arthropoda</taxon>
        <taxon>Crustacea</taxon>
        <taxon>Multicrustacea</taxon>
        <taxon>Malacostraca</taxon>
        <taxon>Eumalacostraca</taxon>
        <taxon>Eucarida</taxon>
        <taxon>Decapoda</taxon>
        <taxon>Dendrobranchiata</taxon>
        <taxon>Penaeoidea</taxon>
        <taxon>Penaeidae</taxon>
        <taxon>Penaeus</taxon>
    </lineage>
</organism>
<keyword evidence="3" id="KW-1185">Reference proteome</keyword>
<proteinExistence type="predicted"/>
<reference evidence="2 3" key="1">
    <citation type="submission" date="2018-04" db="EMBL/GenBank/DDBJ databases">
        <authorList>
            <person name="Zhang X."/>
            <person name="Yuan J."/>
            <person name="Li F."/>
            <person name="Xiang J."/>
        </authorList>
    </citation>
    <scope>NUCLEOTIDE SEQUENCE [LARGE SCALE GENOMIC DNA]</scope>
    <source>
        <tissue evidence="2">Muscle</tissue>
    </source>
</reference>
<sequence length="142" mass="16250">MEDEKIMDRDTQSDDTENDEKATDGTEADGCSCMQSHDVDMDMFRSMYADDRYNEYPEGITLNEFKQLVVVETAEMLKKSALTDQDVEARMLCGGDCLPRFTRSKKTCNRLLLEGWPLASYQPTCIMTALQRLSTCCRDMLK</sequence>
<accession>A0A3R7Q449</accession>
<evidence type="ECO:0000313" key="2">
    <source>
        <dbReference type="EMBL" id="ROT85612.1"/>
    </source>
</evidence>
<dbReference type="OrthoDB" id="6361542at2759"/>
<evidence type="ECO:0000313" key="3">
    <source>
        <dbReference type="Proteomes" id="UP000283509"/>
    </source>
</evidence>
<dbReference type="AlphaFoldDB" id="A0A3R7Q449"/>
<gene>
    <name evidence="2" type="ORF">C7M84_010354</name>
</gene>
<comment type="caution">
    <text evidence="2">The sequence shown here is derived from an EMBL/GenBank/DDBJ whole genome shotgun (WGS) entry which is preliminary data.</text>
</comment>
<reference evidence="2 3" key="2">
    <citation type="submission" date="2019-01" db="EMBL/GenBank/DDBJ databases">
        <title>The decoding of complex shrimp genome reveals the adaptation for benthos swimmer, frequently molting mechanism and breeding impact on genome.</title>
        <authorList>
            <person name="Sun Y."/>
            <person name="Gao Y."/>
            <person name="Yu Y."/>
        </authorList>
    </citation>
    <scope>NUCLEOTIDE SEQUENCE [LARGE SCALE GENOMIC DNA]</scope>
    <source>
        <tissue evidence="2">Muscle</tissue>
    </source>
</reference>
<name>A0A3R7Q449_PENVA</name>
<feature type="compositionally biased region" description="Basic and acidic residues" evidence="1">
    <location>
        <begin position="1"/>
        <end position="12"/>
    </location>
</feature>
<feature type="region of interest" description="Disordered" evidence="1">
    <location>
        <begin position="1"/>
        <end position="30"/>
    </location>
</feature>
<dbReference type="EMBL" id="QCYY01000231">
    <property type="protein sequence ID" value="ROT85612.1"/>
    <property type="molecule type" value="Genomic_DNA"/>
</dbReference>
<evidence type="ECO:0000256" key="1">
    <source>
        <dbReference type="SAM" id="MobiDB-lite"/>
    </source>
</evidence>
<dbReference type="Proteomes" id="UP000283509">
    <property type="component" value="Unassembled WGS sequence"/>
</dbReference>
<protein>
    <submittedName>
        <fullName evidence="2">Uncharacterized protein</fullName>
    </submittedName>
</protein>